<dbReference type="InterPro" id="IPR023205">
    <property type="entry name" value="DsbA/DsbL"/>
</dbReference>
<dbReference type="RefSeq" id="WP_341411322.1">
    <property type="nucleotide sequence ID" value="NZ_JBBUTH010000008.1"/>
</dbReference>
<comment type="similarity">
    <text evidence="2">Belongs to the thioredoxin family. DsbA subfamily.</text>
</comment>
<dbReference type="InterPro" id="IPR001853">
    <property type="entry name" value="DSBA-like_thioredoxin_dom"/>
</dbReference>
<dbReference type="InterPro" id="IPR013766">
    <property type="entry name" value="Thioredoxin_domain"/>
</dbReference>
<keyword evidence="3 8" id="KW-0732">Signal</keyword>
<sequence length="212" mass="22965">MNRRDIVIGLPAAGLLSGLALPSLAQGGPVEGQDYKKLDKPLAVAAGKIEVVEFFGYWCPHCNAFEPALDAWQRKLPADQVAFRRVSISFRPNQEPLQRLYYALEALGQVEALHRKVFNAVHIERKPFNNDADVLAWAQASGADGAKIVEAMKSFGVATKVRLARQLAEGYGIDGVPTLGVQGRWRTAPSMAGSEVRALAVTDALIAMARKA</sequence>
<comment type="caution">
    <text evidence="10">The sequence shown here is derived from an EMBL/GenBank/DDBJ whole genome shotgun (WGS) entry which is preliminary data.</text>
</comment>
<evidence type="ECO:0000256" key="3">
    <source>
        <dbReference type="ARBA" id="ARBA00022729"/>
    </source>
</evidence>
<reference evidence="10 11" key="1">
    <citation type="submission" date="2024-04" db="EMBL/GenBank/DDBJ databases">
        <title>Novel species of the genus Ideonella isolated from streams.</title>
        <authorList>
            <person name="Lu H."/>
        </authorList>
    </citation>
    <scope>NUCLEOTIDE SEQUENCE [LARGE SCALE GENOMIC DNA]</scope>
    <source>
        <strain evidence="10 11">DXS22W</strain>
    </source>
</reference>
<dbReference type="InterPro" id="IPR050824">
    <property type="entry name" value="Thiol_disulfide_DsbA"/>
</dbReference>
<evidence type="ECO:0000256" key="8">
    <source>
        <dbReference type="SAM" id="SignalP"/>
    </source>
</evidence>
<organism evidence="10 11">
    <name type="scientific">Pseudaquabacterium inlustre</name>
    <dbReference type="NCBI Taxonomy" id="2984192"/>
    <lineage>
        <taxon>Bacteria</taxon>
        <taxon>Pseudomonadati</taxon>
        <taxon>Pseudomonadota</taxon>
        <taxon>Betaproteobacteria</taxon>
        <taxon>Burkholderiales</taxon>
        <taxon>Sphaerotilaceae</taxon>
        <taxon>Pseudaquabacterium</taxon>
    </lineage>
</organism>
<comment type="subcellular location">
    <subcellularLocation>
        <location evidence="1 7">Periplasm</location>
    </subcellularLocation>
</comment>
<dbReference type="Pfam" id="PF01323">
    <property type="entry name" value="DSBA"/>
    <property type="match status" value="1"/>
</dbReference>
<dbReference type="Proteomes" id="UP001365405">
    <property type="component" value="Unassembled WGS sequence"/>
</dbReference>
<proteinExistence type="inferred from homology"/>
<evidence type="ECO:0000256" key="1">
    <source>
        <dbReference type="ARBA" id="ARBA00004418"/>
    </source>
</evidence>
<dbReference type="PANTHER" id="PTHR35891:SF3">
    <property type="entry name" value="THIOL:DISULFIDE INTERCHANGE PROTEIN DSBL"/>
    <property type="match status" value="1"/>
</dbReference>
<keyword evidence="11" id="KW-1185">Reference proteome</keyword>
<name>A0ABU9CKB3_9BURK</name>
<evidence type="ECO:0000259" key="9">
    <source>
        <dbReference type="PROSITE" id="PS51352"/>
    </source>
</evidence>
<feature type="signal peptide" evidence="8">
    <location>
        <begin position="1"/>
        <end position="25"/>
    </location>
</feature>
<keyword evidence="6" id="KW-0676">Redox-active center</keyword>
<evidence type="ECO:0000313" key="10">
    <source>
        <dbReference type="EMBL" id="MEK8051620.1"/>
    </source>
</evidence>
<evidence type="ECO:0000313" key="11">
    <source>
        <dbReference type="Proteomes" id="UP001365405"/>
    </source>
</evidence>
<evidence type="ECO:0000256" key="5">
    <source>
        <dbReference type="ARBA" id="ARBA00023157"/>
    </source>
</evidence>
<dbReference type="PANTHER" id="PTHR35891">
    <property type="entry name" value="THIOL:DISULFIDE INTERCHANGE PROTEIN DSBA"/>
    <property type="match status" value="1"/>
</dbReference>
<feature type="domain" description="Thioredoxin" evidence="9">
    <location>
        <begin position="15"/>
        <end position="157"/>
    </location>
</feature>
<accession>A0ABU9CKB3</accession>
<feature type="chain" id="PRO_5045373746" description="Thiol:disulfide interchange protein" evidence="8">
    <location>
        <begin position="26"/>
        <end position="212"/>
    </location>
</feature>
<evidence type="ECO:0000256" key="2">
    <source>
        <dbReference type="ARBA" id="ARBA00005791"/>
    </source>
</evidence>
<evidence type="ECO:0000256" key="4">
    <source>
        <dbReference type="ARBA" id="ARBA00022764"/>
    </source>
</evidence>
<keyword evidence="5 7" id="KW-1015">Disulfide bond</keyword>
<evidence type="ECO:0000256" key="6">
    <source>
        <dbReference type="ARBA" id="ARBA00023284"/>
    </source>
</evidence>
<dbReference type="InterPro" id="IPR036249">
    <property type="entry name" value="Thioredoxin-like_sf"/>
</dbReference>
<dbReference type="InterPro" id="IPR017937">
    <property type="entry name" value="Thioredoxin_CS"/>
</dbReference>
<dbReference type="PROSITE" id="PS51352">
    <property type="entry name" value="THIOREDOXIN_2"/>
    <property type="match status" value="1"/>
</dbReference>
<evidence type="ECO:0000256" key="7">
    <source>
        <dbReference type="PIRNR" id="PIRNR001488"/>
    </source>
</evidence>
<dbReference type="SUPFAM" id="SSF52833">
    <property type="entry name" value="Thioredoxin-like"/>
    <property type="match status" value="1"/>
</dbReference>
<protein>
    <recommendedName>
        <fullName evidence="7">Thiol:disulfide interchange protein</fullName>
    </recommendedName>
</protein>
<dbReference type="Gene3D" id="3.40.30.10">
    <property type="entry name" value="Glutaredoxin"/>
    <property type="match status" value="1"/>
</dbReference>
<keyword evidence="4 7" id="KW-0574">Periplasm</keyword>
<dbReference type="EMBL" id="JBBUTH010000008">
    <property type="protein sequence ID" value="MEK8051620.1"/>
    <property type="molecule type" value="Genomic_DNA"/>
</dbReference>
<dbReference type="CDD" id="cd03019">
    <property type="entry name" value="DsbA_DsbA"/>
    <property type="match status" value="1"/>
</dbReference>
<dbReference type="PIRSF" id="PIRSF001488">
    <property type="entry name" value="Tdi_protein"/>
    <property type="match status" value="1"/>
</dbReference>
<dbReference type="PROSITE" id="PS00194">
    <property type="entry name" value="THIOREDOXIN_1"/>
    <property type="match status" value="1"/>
</dbReference>
<gene>
    <name evidence="10" type="ORF">AACH10_15325</name>
</gene>